<keyword evidence="2" id="KW-1185">Reference proteome</keyword>
<evidence type="ECO:0000313" key="2">
    <source>
        <dbReference type="Proteomes" id="UP000236319"/>
    </source>
</evidence>
<name>A0A2H6KHS8_9APIC</name>
<gene>
    <name evidence="1" type="ORF">BOVATA_040370</name>
</gene>
<protein>
    <submittedName>
        <fullName evidence="1">Diaphanous 1, putative</fullName>
    </submittedName>
</protein>
<dbReference type="AlphaFoldDB" id="A0A2H6KHS8"/>
<comment type="caution">
    <text evidence="1">The sequence shown here is derived from an EMBL/GenBank/DDBJ whole genome shotgun (WGS) entry which is preliminary data.</text>
</comment>
<proteinExistence type="predicted"/>
<dbReference type="GeneID" id="39876314"/>
<organism evidence="1 2">
    <name type="scientific">Babesia ovata</name>
    <dbReference type="NCBI Taxonomy" id="189622"/>
    <lineage>
        <taxon>Eukaryota</taxon>
        <taxon>Sar</taxon>
        <taxon>Alveolata</taxon>
        <taxon>Apicomplexa</taxon>
        <taxon>Aconoidasida</taxon>
        <taxon>Piroplasmida</taxon>
        <taxon>Babesiidae</taxon>
        <taxon>Babesia</taxon>
    </lineage>
</organism>
<accession>A0A2H6KHS8</accession>
<dbReference type="EMBL" id="BDSA01000005">
    <property type="protein sequence ID" value="GBE62544.1"/>
    <property type="molecule type" value="Genomic_DNA"/>
</dbReference>
<sequence>MLLLEIGRVVPEVAVEVEILLQRHPAALQEQPKLAAGVVLYMPAANVMGENAAHAGRECQREHAIDVGKTQALAAVRLEGAARMVDGQIRLGEDAHKSGQAFVHKWQSRLQAAGLVE</sequence>
<dbReference type="VEuPathDB" id="PiroplasmaDB:BOVATA_040370"/>
<evidence type="ECO:0000313" key="1">
    <source>
        <dbReference type="EMBL" id="GBE62544.1"/>
    </source>
</evidence>
<dbReference type="RefSeq" id="XP_028868787.1">
    <property type="nucleotide sequence ID" value="XM_029012954.1"/>
</dbReference>
<reference evidence="1 2" key="1">
    <citation type="journal article" date="2017" name="BMC Genomics">
        <title>Whole-genome assembly of Babesia ovata and comparative genomics between closely related pathogens.</title>
        <authorList>
            <person name="Yamagishi J."/>
            <person name="Asada M."/>
            <person name="Hakimi H."/>
            <person name="Tanaka T.Q."/>
            <person name="Sugimoto C."/>
            <person name="Kawazu S."/>
        </authorList>
    </citation>
    <scope>NUCLEOTIDE SEQUENCE [LARGE SCALE GENOMIC DNA]</scope>
    <source>
        <strain evidence="1 2">Miyake</strain>
    </source>
</reference>
<dbReference type="Proteomes" id="UP000236319">
    <property type="component" value="Unassembled WGS sequence"/>
</dbReference>